<keyword evidence="3" id="KW-1185">Reference proteome</keyword>
<dbReference type="PANTHER" id="PTHR21596:SF3">
    <property type="entry name" value="FACTOR OF DNA METHYLATION 1-RELATED"/>
    <property type="match status" value="1"/>
</dbReference>
<comment type="caution">
    <text evidence="2">The sequence shown here is derived from an EMBL/GenBank/DDBJ whole genome shotgun (WGS) entry which is preliminary data.</text>
</comment>
<gene>
    <name evidence="2" type="ORF">M0R45_002989</name>
</gene>
<feature type="domain" description="Factor of DNA methylation 1-5/IDN2" evidence="1">
    <location>
        <begin position="29"/>
        <end position="100"/>
    </location>
</feature>
<dbReference type="Proteomes" id="UP001457282">
    <property type="component" value="Unassembled WGS sequence"/>
</dbReference>
<evidence type="ECO:0000313" key="3">
    <source>
        <dbReference type="Proteomes" id="UP001457282"/>
    </source>
</evidence>
<protein>
    <recommendedName>
        <fullName evidence="1">Factor of DNA methylation 1-5/IDN2 domain-containing protein</fullName>
    </recommendedName>
</protein>
<name>A0AAW1YDN9_RUBAR</name>
<organism evidence="2 3">
    <name type="scientific">Rubus argutus</name>
    <name type="common">Southern blackberry</name>
    <dbReference type="NCBI Taxonomy" id="59490"/>
    <lineage>
        <taxon>Eukaryota</taxon>
        <taxon>Viridiplantae</taxon>
        <taxon>Streptophyta</taxon>
        <taxon>Embryophyta</taxon>
        <taxon>Tracheophyta</taxon>
        <taxon>Spermatophyta</taxon>
        <taxon>Magnoliopsida</taxon>
        <taxon>eudicotyledons</taxon>
        <taxon>Gunneridae</taxon>
        <taxon>Pentapetalae</taxon>
        <taxon>rosids</taxon>
        <taxon>fabids</taxon>
        <taxon>Rosales</taxon>
        <taxon>Rosaceae</taxon>
        <taxon>Rosoideae</taxon>
        <taxon>Rosoideae incertae sedis</taxon>
        <taxon>Rubus</taxon>
    </lineage>
</organism>
<dbReference type="InterPro" id="IPR005379">
    <property type="entry name" value="FDM1-5/IDN2_XH"/>
</dbReference>
<dbReference type="GO" id="GO:0080188">
    <property type="term" value="P:gene silencing by siRNA-directed DNA methylation"/>
    <property type="evidence" value="ECO:0007669"/>
    <property type="project" value="InterPro"/>
</dbReference>
<evidence type="ECO:0000259" key="1">
    <source>
        <dbReference type="Pfam" id="PF03469"/>
    </source>
</evidence>
<dbReference type="Pfam" id="PF03469">
    <property type="entry name" value="XH"/>
    <property type="match status" value="1"/>
</dbReference>
<accession>A0AAW1YDN9</accession>
<evidence type="ECO:0000313" key="2">
    <source>
        <dbReference type="EMBL" id="KAK9947360.1"/>
    </source>
</evidence>
<dbReference type="InterPro" id="IPR045177">
    <property type="entry name" value="FDM1-5/IDN2"/>
</dbReference>
<dbReference type="EMBL" id="JBEDUW010000001">
    <property type="protein sequence ID" value="KAK9947360.1"/>
    <property type="molecule type" value="Genomic_DNA"/>
</dbReference>
<sequence>MFLPLLPCTVNSFTSQFPPCQPSCIVVLQEIVDEEDEKLKNLKEEWGHEVYEAVITALLELNECNPSGRYKVEELWNFQQGRKASLTEGIQYLLKQLYSRDAKKRQRN</sequence>
<reference evidence="2 3" key="1">
    <citation type="journal article" date="2023" name="G3 (Bethesda)">
        <title>A chromosome-length genome assembly and annotation of blackberry (Rubus argutus, cv. 'Hillquist').</title>
        <authorList>
            <person name="Bruna T."/>
            <person name="Aryal R."/>
            <person name="Dudchenko O."/>
            <person name="Sargent D.J."/>
            <person name="Mead D."/>
            <person name="Buti M."/>
            <person name="Cavallini A."/>
            <person name="Hytonen T."/>
            <person name="Andres J."/>
            <person name="Pham M."/>
            <person name="Weisz D."/>
            <person name="Mascagni F."/>
            <person name="Usai G."/>
            <person name="Natali L."/>
            <person name="Bassil N."/>
            <person name="Fernandez G.E."/>
            <person name="Lomsadze A."/>
            <person name="Armour M."/>
            <person name="Olukolu B."/>
            <person name="Poorten T."/>
            <person name="Britton C."/>
            <person name="Davik J."/>
            <person name="Ashrafi H."/>
            <person name="Aiden E.L."/>
            <person name="Borodovsky M."/>
            <person name="Worthington M."/>
        </authorList>
    </citation>
    <scope>NUCLEOTIDE SEQUENCE [LARGE SCALE GENOMIC DNA]</scope>
    <source>
        <strain evidence="2">PI 553951</strain>
    </source>
</reference>
<dbReference type="PANTHER" id="PTHR21596">
    <property type="entry name" value="RIBONUCLEASE P SUBUNIT P38"/>
    <property type="match status" value="1"/>
</dbReference>
<dbReference type="AlphaFoldDB" id="A0AAW1YDN9"/>
<proteinExistence type="predicted"/>